<accession>A0AA95HMX5</accession>
<evidence type="ECO:0000259" key="1">
    <source>
        <dbReference type="Pfam" id="PF07693"/>
    </source>
</evidence>
<organism evidence="2 3">
    <name type="scientific">Phocaeicola dorei</name>
    <dbReference type="NCBI Taxonomy" id="357276"/>
    <lineage>
        <taxon>Bacteria</taxon>
        <taxon>Pseudomonadati</taxon>
        <taxon>Bacteroidota</taxon>
        <taxon>Bacteroidia</taxon>
        <taxon>Bacteroidales</taxon>
        <taxon>Bacteroidaceae</taxon>
        <taxon>Phocaeicola</taxon>
    </lineage>
</organism>
<gene>
    <name evidence="2" type="ORF">QNN11_15905</name>
</gene>
<dbReference type="Proteomes" id="UP001177934">
    <property type="component" value="Chromosome"/>
</dbReference>
<dbReference type="AlphaFoldDB" id="A0AA95HMX5"/>
<protein>
    <submittedName>
        <fullName evidence="2">P-loop NTPase fold protein</fullName>
    </submittedName>
</protein>
<evidence type="ECO:0000313" key="2">
    <source>
        <dbReference type="EMBL" id="WHX08899.1"/>
    </source>
</evidence>
<name>A0AA95HMX5_9BACT</name>
<reference evidence="2" key="1">
    <citation type="journal article" date="2023" name="Nat. Commun.">
        <title>Identification of a novel Human Milk Oligosaccharides utilization cluster in the infant gut commensal Bacteroides dorei.</title>
        <authorList>
            <person name="Kijner S."/>
            <person name="Ennis D."/>
            <person name="Shmorak S."/>
            <person name="Florentin A."/>
            <person name="Yassour M."/>
        </authorList>
    </citation>
    <scope>NUCLEOTIDE SEQUENCE</scope>
    <source>
        <strain evidence="2">2</strain>
    </source>
</reference>
<dbReference type="InterPro" id="IPR011646">
    <property type="entry name" value="KAP_P-loop"/>
</dbReference>
<feature type="domain" description="KAP NTPase" evidence="1">
    <location>
        <begin position="1"/>
        <end position="152"/>
    </location>
</feature>
<dbReference type="Pfam" id="PF07693">
    <property type="entry name" value="KAP_NTPase"/>
    <property type="match status" value="1"/>
</dbReference>
<proteinExistence type="predicted"/>
<sequence length="300" mass="34785">MFEAMRLFLFVEGMSFVIGADERLIQYSIKSKYKEVPGNNLDIGKEYLEKVIQYPLCIPQLTQAEVNQYIACLLLKQTLADDEKFKKILNIVYTLAPNQELSMELINNQAPDLAETCKNDMALARQISSVLAPSINGNPRQCKRFLNTLYMRIKLSKARSVTLDRNILAKLMLAEYFNPEFFKAVTKPVNREFFKAFEKGEELNDENPFAVWKEKDWVQRWMQNGTRLEDEKLDKYVYFADVKNRYGQSNLDLLSPTARQCYELLIDGTEMNRGNALKLVDRLAPGESYYCIRGLCSDRE</sequence>
<dbReference type="PANTHER" id="PTHR22674">
    <property type="entry name" value="NTPASE, KAP FAMILY P-LOOP DOMAIN-CONTAINING 1"/>
    <property type="match status" value="1"/>
</dbReference>
<dbReference type="EMBL" id="CP126056">
    <property type="protein sequence ID" value="WHX08899.1"/>
    <property type="molecule type" value="Genomic_DNA"/>
</dbReference>
<evidence type="ECO:0000313" key="3">
    <source>
        <dbReference type="Proteomes" id="UP001177934"/>
    </source>
</evidence>
<dbReference type="InterPro" id="IPR052754">
    <property type="entry name" value="NTPase_KAP_P-loop"/>
</dbReference>
<dbReference type="PANTHER" id="PTHR22674:SF6">
    <property type="entry name" value="NTPASE KAP FAMILY P-LOOP DOMAIN-CONTAINING PROTEIN 1"/>
    <property type="match status" value="1"/>
</dbReference>